<comment type="caution">
    <text evidence="1">The sequence shown here is derived from an EMBL/GenBank/DDBJ whole genome shotgun (WGS) entry which is preliminary data.</text>
</comment>
<proteinExistence type="predicted"/>
<evidence type="ECO:0000313" key="2">
    <source>
        <dbReference type="Proteomes" id="UP001159363"/>
    </source>
</evidence>
<reference evidence="1 2" key="1">
    <citation type="submission" date="2023-02" db="EMBL/GenBank/DDBJ databases">
        <title>LHISI_Scaffold_Assembly.</title>
        <authorList>
            <person name="Stuart O.P."/>
            <person name="Cleave R."/>
            <person name="Magrath M.J.L."/>
            <person name="Mikheyev A.S."/>
        </authorList>
    </citation>
    <scope>NUCLEOTIDE SEQUENCE [LARGE SCALE GENOMIC DNA]</scope>
    <source>
        <strain evidence="1">Daus_M_001</strain>
        <tissue evidence="1">Leg muscle</tissue>
    </source>
</reference>
<sequence>MFIQERDIQEKLISVLLPMIDHNPSDLSCMYSTLLCVCSEASRCRKKAIVTFDQPLYWKCQIIINSEPTDSPLKYLILLLGGFHVRVSFLSSIGNIMEGSGFGKAVSRAIRAHFMMGLALNLLALCEAHGFNIDDENIEDKILVFQCAEVLYEEIKTVETWKNSVNSRTPHLWFQYMEIVSILRSFLMAEKTGDWPMHLKCLWRMMPFLAAAGHNHYTK</sequence>
<dbReference type="Proteomes" id="UP001159363">
    <property type="component" value="Chromosome 2"/>
</dbReference>
<dbReference type="EMBL" id="JARBHB010000002">
    <property type="protein sequence ID" value="KAJ8893497.1"/>
    <property type="molecule type" value="Genomic_DNA"/>
</dbReference>
<organism evidence="1 2">
    <name type="scientific">Dryococelus australis</name>
    <dbReference type="NCBI Taxonomy" id="614101"/>
    <lineage>
        <taxon>Eukaryota</taxon>
        <taxon>Metazoa</taxon>
        <taxon>Ecdysozoa</taxon>
        <taxon>Arthropoda</taxon>
        <taxon>Hexapoda</taxon>
        <taxon>Insecta</taxon>
        <taxon>Pterygota</taxon>
        <taxon>Neoptera</taxon>
        <taxon>Polyneoptera</taxon>
        <taxon>Phasmatodea</taxon>
        <taxon>Verophasmatodea</taxon>
        <taxon>Anareolatae</taxon>
        <taxon>Phasmatidae</taxon>
        <taxon>Eurycanthinae</taxon>
        <taxon>Dryococelus</taxon>
    </lineage>
</organism>
<protein>
    <submittedName>
        <fullName evidence="1">Uncharacterized protein</fullName>
    </submittedName>
</protein>
<dbReference type="PANTHER" id="PTHR47018:SF3">
    <property type="entry name" value="MYCBP-ASSOCIATED PROTEIN"/>
    <property type="match status" value="1"/>
</dbReference>
<accession>A0ABQ9IAK9</accession>
<name>A0ABQ9IAK9_9NEOP</name>
<gene>
    <name evidence="1" type="ORF">PR048_006095</name>
</gene>
<keyword evidence="2" id="KW-1185">Reference proteome</keyword>
<evidence type="ECO:0000313" key="1">
    <source>
        <dbReference type="EMBL" id="KAJ8893497.1"/>
    </source>
</evidence>
<dbReference type="PANTHER" id="PTHR47018">
    <property type="entry name" value="CXC DOMAIN-CONTAINING PROTEIN-RELATED"/>
    <property type="match status" value="1"/>
</dbReference>